<gene>
    <name evidence="2" type="ORF">GIW81_03850</name>
</gene>
<proteinExistence type="predicted"/>
<dbReference type="EMBL" id="WMBQ01000001">
    <property type="protein sequence ID" value="MTD93467.1"/>
    <property type="molecule type" value="Genomic_DNA"/>
</dbReference>
<organism evidence="2 3">
    <name type="scientific">Hyphomicrobium album</name>
    <dbReference type="NCBI Taxonomy" id="2665159"/>
    <lineage>
        <taxon>Bacteria</taxon>
        <taxon>Pseudomonadati</taxon>
        <taxon>Pseudomonadota</taxon>
        <taxon>Alphaproteobacteria</taxon>
        <taxon>Hyphomicrobiales</taxon>
        <taxon>Hyphomicrobiaceae</taxon>
        <taxon>Hyphomicrobium</taxon>
    </lineage>
</organism>
<dbReference type="Gene3D" id="1.10.1470.10">
    <property type="entry name" value="YjbJ"/>
    <property type="match status" value="1"/>
</dbReference>
<comment type="caution">
    <text evidence="2">The sequence shown here is derived from an EMBL/GenBank/DDBJ whole genome shotgun (WGS) entry which is preliminary data.</text>
</comment>
<sequence length="72" mass="7597">MTQNAQATVAPPQANGQGMRGEIANKWPKLTAADITALKNKADLVAQVQSKYALDATQAQNDVDAFAAGRQL</sequence>
<evidence type="ECO:0000313" key="3">
    <source>
        <dbReference type="Proteomes" id="UP000440694"/>
    </source>
</evidence>
<feature type="region of interest" description="Disordered" evidence="1">
    <location>
        <begin position="1"/>
        <end position="20"/>
    </location>
</feature>
<dbReference type="AlphaFoldDB" id="A0A6I3KIC3"/>
<keyword evidence="3" id="KW-1185">Reference proteome</keyword>
<protein>
    <submittedName>
        <fullName evidence="2">Uncharacterized protein</fullName>
    </submittedName>
</protein>
<dbReference type="Proteomes" id="UP000440694">
    <property type="component" value="Unassembled WGS sequence"/>
</dbReference>
<dbReference type="RefSeq" id="WP_154738005.1">
    <property type="nucleotide sequence ID" value="NZ_WMBQ01000001.1"/>
</dbReference>
<accession>A0A6I3KIC3</accession>
<evidence type="ECO:0000313" key="2">
    <source>
        <dbReference type="EMBL" id="MTD93467.1"/>
    </source>
</evidence>
<reference evidence="2 3" key="1">
    <citation type="submission" date="2019-11" db="EMBL/GenBank/DDBJ databases">
        <title>Identification of a novel strain.</title>
        <authorList>
            <person name="Xu Q."/>
            <person name="Wang G."/>
        </authorList>
    </citation>
    <scope>NUCLEOTIDE SEQUENCE [LARGE SCALE GENOMIC DNA]</scope>
    <source>
        <strain evidence="3">xq</strain>
    </source>
</reference>
<dbReference type="InterPro" id="IPR036629">
    <property type="entry name" value="YjbJ_sf"/>
</dbReference>
<name>A0A6I3KIC3_9HYPH</name>
<evidence type="ECO:0000256" key="1">
    <source>
        <dbReference type="SAM" id="MobiDB-lite"/>
    </source>
</evidence>